<reference evidence="10" key="1">
    <citation type="submission" date="2016-11" db="EMBL/GenBank/DDBJ databases">
        <authorList>
            <person name="Varghese N."/>
            <person name="Submissions S."/>
        </authorList>
    </citation>
    <scope>NUCLEOTIDE SEQUENCE [LARGE SCALE GENOMIC DNA]</scope>
    <source>
        <strain evidence="10">DSM 22212</strain>
    </source>
</reference>
<dbReference type="InterPro" id="IPR028351">
    <property type="entry name" value="CyaE"/>
</dbReference>
<evidence type="ECO:0000256" key="5">
    <source>
        <dbReference type="ARBA" id="ARBA00022692"/>
    </source>
</evidence>
<evidence type="ECO:0000256" key="8">
    <source>
        <dbReference type="SAM" id="Coils"/>
    </source>
</evidence>
<keyword evidence="6" id="KW-0472">Membrane</keyword>
<evidence type="ECO:0000256" key="2">
    <source>
        <dbReference type="ARBA" id="ARBA00007613"/>
    </source>
</evidence>
<keyword evidence="3" id="KW-0813">Transport</keyword>
<accession>A0A1M6RJF6</accession>
<keyword evidence="8" id="KW-0175">Coiled coil</keyword>
<feature type="coiled-coil region" evidence="8">
    <location>
        <begin position="338"/>
        <end position="397"/>
    </location>
</feature>
<sequence length="451" mass="51242">MRSGMLTRICALGALWVMLVTPTLAQQVQRITFEEALRLALQRNPAIQQAANERKRSEIGLASARSNFLPDLSLSIGASRDYGRNFVLEEGRLVNQITHYFSSSIAANLNLFNGFRDLNAVAQARYQVAASELNFVRQRETVLFNVISTFLALIEAQEQVRIQEENLAAQRALLEQIEAFVQVGSRPVADLYQQQAQVAAAELNLINARRNQQLQEANLIQLLQLDPFGAYEFVIPEVDTQALGLREYDVQVLLQAALERRSDLQALEEQIQAAAYGVRIARATYWPTISLRASYGSSYTDLAPVAFRDQFFDRNRRGSIGLSLSFPIFDRFTTRHNVQRARIELENTRLRLQQLRQEIATQVRQAYLDYETARQQYKTAQVQLQAARQALEAAQERYNVGSATLVELTQARATYVQAESDLVRARYTLVFRQKLIDYYVGTLVPELDALR</sequence>
<dbReference type="GO" id="GO:1990281">
    <property type="term" value="C:efflux pump complex"/>
    <property type="evidence" value="ECO:0007669"/>
    <property type="project" value="TreeGrafter"/>
</dbReference>
<evidence type="ECO:0000313" key="9">
    <source>
        <dbReference type="EMBL" id="SHK32605.1"/>
    </source>
</evidence>
<dbReference type="Pfam" id="PF02321">
    <property type="entry name" value="OEP"/>
    <property type="match status" value="2"/>
</dbReference>
<dbReference type="GO" id="GO:0015288">
    <property type="term" value="F:porin activity"/>
    <property type="evidence" value="ECO:0007669"/>
    <property type="project" value="TreeGrafter"/>
</dbReference>
<evidence type="ECO:0000256" key="1">
    <source>
        <dbReference type="ARBA" id="ARBA00004442"/>
    </source>
</evidence>
<evidence type="ECO:0000313" key="10">
    <source>
        <dbReference type="Proteomes" id="UP000185812"/>
    </source>
</evidence>
<dbReference type="PANTHER" id="PTHR30026:SF20">
    <property type="entry name" value="OUTER MEMBRANE PROTEIN TOLC"/>
    <property type="match status" value="1"/>
</dbReference>
<keyword evidence="7" id="KW-0998">Cell outer membrane</keyword>
<comment type="subcellular location">
    <subcellularLocation>
        <location evidence="1">Cell outer membrane</location>
    </subcellularLocation>
</comment>
<evidence type="ECO:0000256" key="3">
    <source>
        <dbReference type="ARBA" id="ARBA00022448"/>
    </source>
</evidence>
<dbReference type="RefSeq" id="WP_072714740.1">
    <property type="nucleotide sequence ID" value="NZ_FRAU01000002.1"/>
</dbReference>
<dbReference type="PANTHER" id="PTHR30026">
    <property type="entry name" value="OUTER MEMBRANE PROTEIN TOLC"/>
    <property type="match status" value="1"/>
</dbReference>
<keyword evidence="5" id="KW-0812">Transmembrane</keyword>
<keyword evidence="4" id="KW-1134">Transmembrane beta strand</keyword>
<dbReference type="SUPFAM" id="SSF56954">
    <property type="entry name" value="Outer membrane efflux proteins (OEP)"/>
    <property type="match status" value="1"/>
</dbReference>
<proteinExistence type="inferred from homology"/>
<organism evidence="9 10">
    <name type="scientific">Rhodothermus profundi</name>
    <dbReference type="NCBI Taxonomy" id="633813"/>
    <lineage>
        <taxon>Bacteria</taxon>
        <taxon>Pseudomonadati</taxon>
        <taxon>Rhodothermota</taxon>
        <taxon>Rhodothermia</taxon>
        <taxon>Rhodothermales</taxon>
        <taxon>Rhodothermaceae</taxon>
        <taxon>Rhodothermus</taxon>
    </lineage>
</organism>
<evidence type="ECO:0000256" key="7">
    <source>
        <dbReference type="ARBA" id="ARBA00023237"/>
    </source>
</evidence>
<evidence type="ECO:0000256" key="4">
    <source>
        <dbReference type="ARBA" id="ARBA00022452"/>
    </source>
</evidence>
<gene>
    <name evidence="9" type="ORF">SAMN04488087_0872</name>
</gene>
<dbReference type="AlphaFoldDB" id="A0A1M6RJF6"/>
<dbReference type="Gene3D" id="1.20.1600.10">
    <property type="entry name" value="Outer membrane efflux proteins (OEP)"/>
    <property type="match status" value="1"/>
</dbReference>
<dbReference type="InterPro" id="IPR003423">
    <property type="entry name" value="OMP_efflux"/>
</dbReference>
<dbReference type="STRING" id="633813.SAMN04488087_0872"/>
<protein>
    <submittedName>
        <fullName evidence="9">Outer membrane protein</fullName>
    </submittedName>
</protein>
<dbReference type="InterPro" id="IPR051906">
    <property type="entry name" value="TolC-like"/>
</dbReference>
<dbReference type="PIRSF" id="PIRSF001892">
    <property type="entry name" value="CyaE"/>
    <property type="match status" value="1"/>
</dbReference>
<dbReference type="Proteomes" id="UP000185812">
    <property type="component" value="Unassembled WGS sequence"/>
</dbReference>
<dbReference type="EMBL" id="FRAU01000002">
    <property type="protein sequence ID" value="SHK32605.1"/>
    <property type="molecule type" value="Genomic_DNA"/>
</dbReference>
<dbReference type="GO" id="GO:0015562">
    <property type="term" value="F:efflux transmembrane transporter activity"/>
    <property type="evidence" value="ECO:0007669"/>
    <property type="project" value="InterPro"/>
</dbReference>
<dbReference type="GO" id="GO:0009279">
    <property type="term" value="C:cell outer membrane"/>
    <property type="evidence" value="ECO:0007669"/>
    <property type="project" value="UniProtKB-SubCell"/>
</dbReference>
<keyword evidence="10" id="KW-1185">Reference proteome</keyword>
<comment type="similarity">
    <text evidence="2">Belongs to the outer membrane factor (OMF) (TC 1.B.17) family.</text>
</comment>
<evidence type="ECO:0000256" key="6">
    <source>
        <dbReference type="ARBA" id="ARBA00023136"/>
    </source>
</evidence>
<name>A0A1M6RJF6_9BACT</name>